<sequence length="100" mass="11123">MVDGVLVFCTVWRRTQLLWPSVELPCSSQLTQAFRPPNWVYSSKARDAKSGINLIQSRLGIYIVLIVEPFKSNSYGGGSKNADRRLGAGFSLRKSCSIEV</sequence>
<accession>A0ABN8QI90</accession>
<name>A0ABN8QI90_9CNID</name>
<keyword evidence="2" id="KW-1185">Reference proteome</keyword>
<reference evidence="1 2" key="1">
    <citation type="submission" date="2022-05" db="EMBL/GenBank/DDBJ databases">
        <authorList>
            <consortium name="Genoscope - CEA"/>
            <person name="William W."/>
        </authorList>
    </citation>
    <scope>NUCLEOTIDE SEQUENCE [LARGE SCALE GENOMIC DNA]</scope>
</reference>
<comment type="caution">
    <text evidence="1">The sequence shown here is derived from an EMBL/GenBank/DDBJ whole genome shotgun (WGS) entry which is preliminary data.</text>
</comment>
<evidence type="ECO:0000313" key="1">
    <source>
        <dbReference type="EMBL" id="CAH3163255.1"/>
    </source>
</evidence>
<organism evidence="1 2">
    <name type="scientific">Porites evermanni</name>
    <dbReference type="NCBI Taxonomy" id="104178"/>
    <lineage>
        <taxon>Eukaryota</taxon>
        <taxon>Metazoa</taxon>
        <taxon>Cnidaria</taxon>
        <taxon>Anthozoa</taxon>
        <taxon>Hexacorallia</taxon>
        <taxon>Scleractinia</taxon>
        <taxon>Fungiina</taxon>
        <taxon>Poritidae</taxon>
        <taxon>Porites</taxon>
    </lineage>
</organism>
<dbReference type="EMBL" id="CALNXI010001284">
    <property type="protein sequence ID" value="CAH3163255.1"/>
    <property type="molecule type" value="Genomic_DNA"/>
</dbReference>
<proteinExistence type="predicted"/>
<gene>
    <name evidence="1" type="ORF">PEVE_00004546</name>
</gene>
<protein>
    <submittedName>
        <fullName evidence="1">Uncharacterized protein</fullName>
    </submittedName>
</protein>
<feature type="non-terminal residue" evidence="1">
    <location>
        <position position="100"/>
    </location>
</feature>
<evidence type="ECO:0000313" key="2">
    <source>
        <dbReference type="Proteomes" id="UP001159427"/>
    </source>
</evidence>
<dbReference type="Proteomes" id="UP001159427">
    <property type="component" value="Unassembled WGS sequence"/>
</dbReference>